<reference evidence="3" key="1">
    <citation type="journal article" date="2017" name="Cell">
        <title>Insights into land plant evolution garnered from the Marchantia polymorpha genome.</title>
        <authorList>
            <person name="Bowman J.L."/>
            <person name="Kohchi T."/>
            <person name="Yamato K.T."/>
            <person name="Jenkins J."/>
            <person name="Shu S."/>
            <person name="Ishizaki K."/>
            <person name="Yamaoka S."/>
            <person name="Nishihama R."/>
            <person name="Nakamura Y."/>
            <person name="Berger F."/>
            <person name="Adam C."/>
            <person name="Aki S.S."/>
            <person name="Althoff F."/>
            <person name="Araki T."/>
            <person name="Arteaga-Vazquez M.A."/>
            <person name="Balasubrmanian S."/>
            <person name="Barry K."/>
            <person name="Bauer D."/>
            <person name="Boehm C.R."/>
            <person name="Briginshaw L."/>
            <person name="Caballero-Perez J."/>
            <person name="Catarino B."/>
            <person name="Chen F."/>
            <person name="Chiyoda S."/>
            <person name="Chovatia M."/>
            <person name="Davies K.M."/>
            <person name="Delmans M."/>
            <person name="Demura T."/>
            <person name="Dierschke T."/>
            <person name="Dolan L."/>
            <person name="Dorantes-Acosta A.E."/>
            <person name="Eklund D.M."/>
            <person name="Florent S.N."/>
            <person name="Flores-Sandoval E."/>
            <person name="Fujiyama A."/>
            <person name="Fukuzawa H."/>
            <person name="Galik B."/>
            <person name="Grimanelli D."/>
            <person name="Grimwood J."/>
            <person name="Grossniklaus U."/>
            <person name="Hamada T."/>
            <person name="Haseloff J."/>
            <person name="Hetherington A.J."/>
            <person name="Higo A."/>
            <person name="Hirakawa Y."/>
            <person name="Hundley H.N."/>
            <person name="Ikeda Y."/>
            <person name="Inoue K."/>
            <person name="Inoue S.I."/>
            <person name="Ishida S."/>
            <person name="Jia Q."/>
            <person name="Kakita M."/>
            <person name="Kanazawa T."/>
            <person name="Kawai Y."/>
            <person name="Kawashima T."/>
            <person name="Kennedy M."/>
            <person name="Kinose K."/>
            <person name="Kinoshita T."/>
            <person name="Kohara Y."/>
            <person name="Koide E."/>
            <person name="Komatsu K."/>
            <person name="Kopischke S."/>
            <person name="Kubo M."/>
            <person name="Kyozuka J."/>
            <person name="Lagercrantz U."/>
            <person name="Lin S.S."/>
            <person name="Lindquist E."/>
            <person name="Lipzen A.M."/>
            <person name="Lu C.W."/>
            <person name="De Luna E."/>
            <person name="Martienssen R.A."/>
            <person name="Minamino N."/>
            <person name="Mizutani M."/>
            <person name="Mizutani M."/>
            <person name="Mochizuki N."/>
            <person name="Monte I."/>
            <person name="Mosher R."/>
            <person name="Nagasaki H."/>
            <person name="Nakagami H."/>
            <person name="Naramoto S."/>
            <person name="Nishitani K."/>
            <person name="Ohtani M."/>
            <person name="Okamoto T."/>
            <person name="Okumura M."/>
            <person name="Phillips J."/>
            <person name="Pollak B."/>
            <person name="Reinders A."/>
            <person name="Rovekamp M."/>
            <person name="Sano R."/>
            <person name="Sawa S."/>
            <person name="Schmid M.W."/>
            <person name="Shirakawa M."/>
            <person name="Solano R."/>
            <person name="Spunde A."/>
            <person name="Suetsugu N."/>
            <person name="Sugano S."/>
            <person name="Sugiyama A."/>
            <person name="Sun R."/>
            <person name="Suzuki Y."/>
            <person name="Takenaka M."/>
            <person name="Takezawa D."/>
            <person name="Tomogane H."/>
            <person name="Tsuzuki M."/>
            <person name="Ueda T."/>
            <person name="Umeda M."/>
            <person name="Ward J.M."/>
            <person name="Watanabe Y."/>
            <person name="Yazaki K."/>
            <person name="Yokoyama R."/>
            <person name="Yoshitake Y."/>
            <person name="Yotsui I."/>
            <person name="Zachgo S."/>
            <person name="Schmutz J."/>
        </authorList>
    </citation>
    <scope>NUCLEOTIDE SEQUENCE [LARGE SCALE GENOMIC DNA]</scope>
    <source>
        <strain evidence="3">Tak-1</strain>
    </source>
</reference>
<sequence>MSNPVRTYVKSEQRKIFRRIIIQGRAFSERSKCVAPRWLPGGRGRLPSKDEVKGIAHPSHGDGGRGDDGIDRCAVKGRSKSLVWQREARRDDDGGPPTRADAREGGREGLGHYAAMLAPTGEEAERKRRRRRRKISQKPSPDQLSSEGPGGPVADRSSAAKTTRRWGRKRRDRQKRRGKQSGKGREDETEGEGGSGLEAPGRARLPALPAPPAPCQPPATRGQSALRGRLRGSEAQRPRASDLSPS</sequence>
<organism evidence="2 3">
    <name type="scientific">Marchantia polymorpha</name>
    <name type="common">Common liverwort</name>
    <name type="synonym">Marchantia aquatica</name>
    <dbReference type="NCBI Taxonomy" id="3197"/>
    <lineage>
        <taxon>Eukaryota</taxon>
        <taxon>Viridiplantae</taxon>
        <taxon>Streptophyta</taxon>
        <taxon>Embryophyta</taxon>
        <taxon>Marchantiophyta</taxon>
        <taxon>Marchantiopsida</taxon>
        <taxon>Marchantiidae</taxon>
        <taxon>Marchantiales</taxon>
        <taxon>Marchantiaceae</taxon>
        <taxon>Marchantia</taxon>
    </lineage>
</organism>
<feature type="compositionally biased region" description="Basic and acidic residues" evidence="1">
    <location>
        <begin position="231"/>
        <end position="240"/>
    </location>
</feature>
<accession>A0A2R6XWZ1</accession>
<proteinExistence type="predicted"/>
<dbReference type="AlphaFoldDB" id="A0A2R6XWZ1"/>
<feature type="compositionally biased region" description="Basic and acidic residues" evidence="1">
    <location>
        <begin position="47"/>
        <end position="74"/>
    </location>
</feature>
<feature type="region of interest" description="Disordered" evidence="1">
    <location>
        <begin position="36"/>
        <end position="246"/>
    </location>
</feature>
<gene>
    <name evidence="2" type="ORF">MARPO_0001s0523</name>
</gene>
<evidence type="ECO:0000313" key="2">
    <source>
        <dbReference type="EMBL" id="PTQ50609.1"/>
    </source>
</evidence>
<evidence type="ECO:0000313" key="3">
    <source>
        <dbReference type="Proteomes" id="UP000244005"/>
    </source>
</evidence>
<feature type="compositionally biased region" description="Basic residues" evidence="1">
    <location>
        <begin position="162"/>
        <end position="182"/>
    </location>
</feature>
<keyword evidence="3" id="KW-1185">Reference proteome</keyword>
<name>A0A2R6XWZ1_MARPO</name>
<feature type="compositionally biased region" description="Polar residues" evidence="1">
    <location>
        <begin position="137"/>
        <end position="146"/>
    </location>
</feature>
<evidence type="ECO:0000256" key="1">
    <source>
        <dbReference type="SAM" id="MobiDB-lite"/>
    </source>
</evidence>
<feature type="compositionally biased region" description="Basic and acidic residues" evidence="1">
    <location>
        <begin position="100"/>
        <end position="110"/>
    </location>
</feature>
<dbReference type="Proteomes" id="UP000244005">
    <property type="component" value="Unassembled WGS sequence"/>
</dbReference>
<protein>
    <submittedName>
        <fullName evidence="2">Uncharacterized protein</fullName>
    </submittedName>
</protein>
<feature type="compositionally biased region" description="Pro residues" evidence="1">
    <location>
        <begin position="208"/>
        <end position="217"/>
    </location>
</feature>
<dbReference type="EMBL" id="KZ772673">
    <property type="protein sequence ID" value="PTQ50609.1"/>
    <property type="molecule type" value="Genomic_DNA"/>
</dbReference>
<feature type="compositionally biased region" description="Basic residues" evidence="1">
    <location>
        <begin position="127"/>
        <end position="136"/>
    </location>
</feature>